<comment type="caution">
    <text evidence="1">The sequence shown here is derived from an EMBL/GenBank/DDBJ whole genome shotgun (WGS) entry which is preliminary data.</text>
</comment>
<keyword evidence="2" id="KW-1185">Reference proteome</keyword>
<name>A0A4C1T332_EUMVA</name>
<evidence type="ECO:0000313" key="1">
    <source>
        <dbReference type="EMBL" id="GBP07857.1"/>
    </source>
</evidence>
<evidence type="ECO:0000313" key="2">
    <source>
        <dbReference type="Proteomes" id="UP000299102"/>
    </source>
</evidence>
<gene>
    <name evidence="1" type="ORF">EVAR_78035_1</name>
</gene>
<dbReference type="AlphaFoldDB" id="A0A4C1T332"/>
<dbReference type="Proteomes" id="UP000299102">
    <property type="component" value="Unassembled WGS sequence"/>
</dbReference>
<dbReference type="EMBL" id="BGZK01000028">
    <property type="protein sequence ID" value="GBP07857.1"/>
    <property type="molecule type" value="Genomic_DNA"/>
</dbReference>
<protein>
    <submittedName>
        <fullName evidence="1">Uncharacterized protein</fullName>
    </submittedName>
</protein>
<organism evidence="1 2">
    <name type="scientific">Eumeta variegata</name>
    <name type="common">Bagworm moth</name>
    <name type="synonym">Eumeta japonica</name>
    <dbReference type="NCBI Taxonomy" id="151549"/>
    <lineage>
        <taxon>Eukaryota</taxon>
        <taxon>Metazoa</taxon>
        <taxon>Ecdysozoa</taxon>
        <taxon>Arthropoda</taxon>
        <taxon>Hexapoda</taxon>
        <taxon>Insecta</taxon>
        <taxon>Pterygota</taxon>
        <taxon>Neoptera</taxon>
        <taxon>Endopterygota</taxon>
        <taxon>Lepidoptera</taxon>
        <taxon>Glossata</taxon>
        <taxon>Ditrysia</taxon>
        <taxon>Tineoidea</taxon>
        <taxon>Psychidae</taxon>
        <taxon>Oiketicinae</taxon>
        <taxon>Eumeta</taxon>
    </lineage>
</organism>
<accession>A0A4C1T332</accession>
<proteinExistence type="predicted"/>
<sequence>MLLLYIPNNTLSRELLMLFILRWDDGRRREGLCDEALELKLKLTCCMLLAAVALCSAAPPESHPPAEQEQVADVYDAILIVPRPDLASLGPASAKSTSENTGFAVGGSFGFLSFLQSSFGTSGGIGAGERKGSGSTD</sequence>
<reference evidence="1 2" key="1">
    <citation type="journal article" date="2019" name="Commun. Biol.">
        <title>The bagworm genome reveals a unique fibroin gene that provides high tensile strength.</title>
        <authorList>
            <person name="Kono N."/>
            <person name="Nakamura H."/>
            <person name="Ohtoshi R."/>
            <person name="Tomita M."/>
            <person name="Numata K."/>
            <person name="Arakawa K."/>
        </authorList>
    </citation>
    <scope>NUCLEOTIDE SEQUENCE [LARGE SCALE GENOMIC DNA]</scope>
</reference>